<comment type="caution">
    <text evidence="3">The sequence shown here is derived from an EMBL/GenBank/DDBJ whole genome shotgun (WGS) entry which is preliminary data.</text>
</comment>
<dbReference type="InterPro" id="IPR025153">
    <property type="entry name" value="Ead_Ea22"/>
</dbReference>
<keyword evidence="1" id="KW-0175">Coiled coil</keyword>
<sequence length="190" mass="21720">MTKINYQALREAAERAIPAMERLLMLPVDDDLLSEQELKDYGVDIDALNAFKFLTGPETVLALLDERERNQQYIKRRDQENEEIALTVGKLRVELEAAEKRIAELEAEPVSQTYKLNELSGNYPVTPDGWISCSERMPAQDDWILIYSKHGEYMAGQVQGEYVELSDGTLSWLGNALYWMPLPEPPQEVN</sequence>
<dbReference type="Proteomes" id="UP000016035">
    <property type="component" value="Unassembled WGS sequence"/>
</dbReference>
<name>A0A0E2L3C2_ECOU3</name>
<feature type="domain" description="DUF551" evidence="2">
    <location>
        <begin position="129"/>
        <end position="187"/>
    </location>
</feature>
<proteinExistence type="predicted"/>
<feature type="coiled-coil region" evidence="1">
    <location>
        <begin position="63"/>
        <end position="108"/>
    </location>
</feature>
<protein>
    <recommendedName>
        <fullName evidence="2">DUF551 domain-containing protein</fullName>
    </recommendedName>
</protein>
<dbReference type="InterPro" id="IPR007539">
    <property type="entry name" value="DUF551"/>
</dbReference>
<evidence type="ECO:0000313" key="3">
    <source>
        <dbReference type="EMBL" id="EQX26920.1"/>
    </source>
</evidence>
<dbReference type="AlphaFoldDB" id="A0A0E2L3C2"/>
<dbReference type="HOGENOM" id="CLU_046529_2_2_6"/>
<reference evidence="4" key="1">
    <citation type="submission" date="2013-07" db="EMBL/GenBank/DDBJ databases">
        <title>The genome sequence of Escherichia coli UMEA 3162-1.</title>
        <authorList>
            <consortium name="The Broad Institute Genome Sequencing Platform"/>
            <consortium name="The Broad Institute Genome Sequencing Center for Infectious Disease"/>
            <person name="Feldgarden M."/>
            <person name="Frimodt-Moller N."/>
            <person name="Leihof R.F."/>
            <person name="Rasmussen L."/>
            <person name="Young S.K."/>
            <person name="Zeng Q."/>
            <person name="Gargeya S."/>
            <person name="Abouelleil A."/>
            <person name="Alvarado L."/>
            <person name="Berlin A.M."/>
            <person name="Chapman S.B."/>
            <person name="Gainer-Dewar J."/>
            <person name="Goldberg J."/>
            <person name="Gnerre S."/>
            <person name="Griggs A."/>
            <person name="Gujja S."/>
            <person name="Hansen M."/>
            <person name="Howarth C."/>
            <person name="Imamovic A."/>
            <person name="Larimer J."/>
            <person name="McCowan C."/>
            <person name="Murphy C."/>
            <person name="Pearson M."/>
            <person name="Poon T."/>
            <person name="Priest M."/>
            <person name="Roberts A."/>
            <person name="Saif S."/>
            <person name="Shea T."/>
            <person name="Sykes S."/>
            <person name="Wortman J."/>
            <person name="Nusbaum C."/>
            <person name="Birren B."/>
        </authorList>
    </citation>
    <scope>NUCLEOTIDE SEQUENCE [LARGE SCALE GENOMIC DNA]</scope>
    <source>
        <strain evidence="4">UMEA 3162-1</strain>
    </source>
</reference>
<dbReference type="EMBL" id="AWBU01000020">
    <property type="protein sequence ID" value="EQX26920.1"/>
    <property type="molecule type" value="Genomic_DNA"/>
</dbReference>
<evidence type="ECO:0000259" key="2">
    <source>
        <dbReference type="Pfam" id="PF04448"/>
    </source>
</evidence>
<accession>A0A0E2L3C2</accession>
<gene>
    <name evidence="3" type="ORF">G925_02440</name>
</gene>
<dbReference type="PATRIC" id="fig|1281200.3.peg.2532"/>
<evidence type="ECO:0000313" key="4">
    <source>
        <dbReference type="Proteomes" id="UP000016035"/>
    </source>
</evidence>
<dbReference type="Pfam" id="PF13935">
    <property type="entry name" value="Ead_Ea22"/>
    <property type="match status" value="1"/>
</dbReference>
<dbReference type="Pfam" id="PF04448">
    <property type="entry name" value="DUF551"/>
    <property type="match status" value="1"/>
</dbReference>
<evidence type="ECO:0000256" key="1">
    <source>
        <dbReference type="SAM" id="Coils"/>
    </source>
</evidence>
<organism evidence="3 4">
    <name type="scientific">Escherichia coli (strain UMEA 3162-1)</name>
    <dbReference type="NCBI Taxonomy" id="1281200"/>
    <lineage>
        <taxon>Bacteria</taxon>
        <taxon>Pseudomonadati</taxon>
        <taxon>Pseudomonadota</taxon>
        <taxon>Gammaproteobacteria</taxon>
        <taxon>Enterobacterales</taxon>
        <taxon>Enterobacteriaceae</taxon>
        <taxon>Escherichia</taxon>
    </lineage>
</organism>